<feature type="domain" description="Mub B2-like" evidence="6">
    <location>
        <begin position="4398"/>
        <end position="4495"/>
    </location>
</feature>
<feature type="domain" description="Mub B2-like" evidence="6">
    <location>
        <begin position="4940"/>
        <end position="5030"/>
    </location>
</feature>
<feature type="domain" description="Mub B2-like" evidence="6">
    <location>
        <begin position="506"/>
        <end position="602"/>
    </location>
</feature>
<feature type="domain" description="Mucin binding" evidence="5">
    <location>
        <begin position="2292"/>
        <end position="2381"/>
    </location>
</feature>
<feature type="domain" description="Mucin binding" evidence="5">
    <location>
        <begin position="5500"/>
        <end position="5606"/>
    </location>
</feature>
<feature type="compositionally biased region" description="Polar residues" evidence="2">
    <location>
        <begin position="47"/>
        <end position="71"/>
    </location>
</feature>
<feature type="domain" description="Mub B2-like" evidence="6">
    <location>
        <begin position="327"/>
        <end position="419"/>
    </location>
</feature>
<organism evidence="7 8">
    <name type="scientific">Limosilactobacillus mucosae</name>
    <name type="common">Lactobacillus mucosae</name>
    <dbReference type="NCBI Taxonomy" id="97478"/>
    <lineage>
        <taxon>Bacteria</taxon>
        <taxon>Bacillati</taxon>
        <taxon>Bacillota</taxon>
        <taxon>Bacilli</taxon>
        <taxon>Lactobacillales</taxon>
        <taxon>Lactobacillaceae</taxon>
        <taxon>Limosilactobacillus</taxon>
    </lineage>
</organism>
<evidence type="ECO:0000259" key="4">
    <source>
        <dbReference type="Pfam" id="PF04650"/>
    </source>
</evidence>
<feature type="domain" description="Mub B2-like" evidence="6">
    <location>
        <begin position="5609"/>
        <end position="5702"/>
    </location>
</feature>
<keyword evidence="3" id="KW-0472">Membrane</keyword>
<feature type="compositionally biased region" description="Low complexity" evidence="2">
    <location>
        <begin position="72"/>
        <end position="123"/>
    </location>
</feature>
<feature type="transmembrane region" description="Helical" evidence="3">
    <location>
        <begin position="21"/>
        <end position="42"/>
    </location>
</feature>
<feature type="domain" description="Mub B2-like" evidence="6">
    <location>
        <begin position="2967"/>
        <end position="3050"/>
    </location>
</feature>
<feature type="domain" description="Mub B2-like" evidence="6">
    <location>
        <begin position="5968"/>
        <end position="6053"/>
    </location>
</feature>
<feature type="domain" description="Mucin binding" evidence="5">
    <location>
        <begin position="4574"/>
        <end position="4658"/>
    </location>
</feature>
<feature type="domain" description="Mub B2-like" evidence="6">
    <location>
        <begin position="5122"/>
        <end position="5220"/>
    </location>
</feature>
<feature type="domain" description="Mucin binding" evidence="5">
    <location>
        <begin position="3448"/>
        <end position="3538"/>
    </location>
</feature>
<keyword evidence="3" id="KW-1133">Transmembrane helix</keyword>
<evidence type="ECO:0000256" key="1">
    <source>
        <dbReference type="ARBA" id="ARBA00022729"/>
    </source>
</evidence>
<gene>
    <name evidence="7" type="ORF">PO158_07220</name>
</gene>
<feature type="domain" description="Mub B2-like" evidence="6">
    <location>
        <begin position="1293"/>
        <end position="1386"/>
    </location>
</feature>
<feature type="domain" description="Mucin binding" evidence="5">
    <location>
        <begin position="5883"/>
        <end position="5963"/>
    </location>
</feature>
<feature type="domain" description="Mucin binding" evidence="5">
    <location>
        <begin position="5704"/>
        <end position="5786"/>
    </location>
</feature>
<dbReference type="Proteomes" id="UP001218021">
    <property type="component" value="Unassembled WGS sequence"/>
</dbReference>
<feature type="domain" description="Mucin binding" evidence="5">
    <location>
        <begin position="3749"/>
        <end position="3843"/>
    </location>
</feature>
<keyword evidence="3" id="KW-0812">Transmembrane</keyword>
<feature type="region of interest" description="Disordered" evidence="2">
    <location>
        <begin position="6092"/>
        <end position="6123"/>
    </location>
</feature>
<evidence type="ECO:0000313" key="8">
    <source>
        <dbReference type="Proteomes" id="UP001218021"/>
    </source>
</evidence>
<feature type="domain" description="Mub B2-like" evidence="6">
    <location>
        <begin position="4107"/>
        <end position="4209"/>
    </location>
</feature>
<protein>
    <submittedName>
        <fullName evidence="7">YSIRK-type signal peptide-containing protein</fullName>
    </submittedName>
</protein>
<evidence type="ECO:0000256" key="3">
    <source>
        <dbReference type="SAM" id="Phobius"/>
    </source>
</evidence>
<dbReference type="InterPro" id="IPR041558">
    <property type="entry name" value="MucBP_2"/>
</dbReference>
<feature type="region of interest" description="Disordered" evidence="2">
    <location>
        <begin position="47"/>
        <end position="123"/>
    </location>
</feature>
<dbReference type="EMBL" id="JAQOND010000028">
    <property type="protein sequence ID" value="MDC2828072.1"/>
    <property type="molecule type" value="Genomic_DNA"/>
</dbReference>
<feature type="compositionally biased region" description="Polar residues" evidence="2">
    <location>
        <begin position="3559"/>
        <end position="3569"/>
    </location>
</feature>
<evidence type="ECO:0000256" key="2">
    <source>
        <dbReference type="SAM" id="MobiDB-lite"/>
    </source>
</evidence>
<feature type="domain" description="Mub B2-like" evidence="6">
    <location>
        <begin position="3574"/>
        <end position="3673"/>
    </location>
</feature>
<dbReference type="Gene3D" id="2.60.40.4300">
    <property type="match status" value="20"/>
</dbReference>
<dbReference type="RefSeq" id="WP_272208034.1">
    <property type="nucleotide sequence ID" value="NZ_JAQONC010000026.1"/>
</dbReference>
<feature type="domain" description="Mucin binding" evidence="5">
    <location>
        <begin position="4858"/>
        <end position="4937"/>
    </location>
</feature>
<name>A0AAJ1M7E2_LIMMU</name>
<reference evidence="7" key="1">
    <citation type="submission" date="2023-01" db="EMBL/GenBank/DDBJ databases">
        <title>Genome analysis of 13 Lactobacillus isolated from gut of wild boar.</title>
        <authorList>
            <person name="Papp P."/>
            <person name="Libisch B."/>
            <person name="Nagy T."/>
            <person name="Olasz F."/>
        </authorList>
    </citation>
    <scope>NUCLEOTIDE SEQUENCE</scope>
    <source>
        <strain evidence="7">F108</strain>
    </source>
</reference>
<feature type="domain" description="Mucin binding" evidence="5">
    <location>
        <begin position="3993"/>
        <end position="4075"/>
    </location>
</feature>
<sequence>MVSKNNVQERQRKDSDQKPHYAIKKLTIGVVSVLVGTTFAAYNSQASADTTASPANLTAQTNDVTPTGNSLTAGTATAGDDNANAAASPAGQSTATASDSSEASVGESQSSTPASQTSVSAAPASTVSTAASASSDTTTESAVSRQLTISVSYEGAADNPLQETRQLTFNGIQHQTTSDGTTTTTYTWQQNHASIQTTTPVVEGYVADASAVDQEVSLDEQGNLVVEVNGQTHLLTDLNPSFNTDVKYQKVGKVIPVAEDGTVIQTDANGAYVDAQTYQNDAADATKVTYTAPTIAGYITMQASDEGIHTPNSATEDTKIYYVPLKLGKTVTRTITYSGAGTHTPANATYSIVFTQTNARDEQTGGLTRTWDKERDSWPSVIVPAIDGYTPNVTEIAADDNVTYQTADQNISVIYSPNQQNGQVDFIDCDDQNQTIKTVAISGVSEGQIDFTAAATALSDLEQAGYALATTNDWVDADGKFKTAEFDTDDNITQTFKVYLVHQQATTTTDKTITRKITYTGAKDNPESVSQTAVFTETIVKDLQNGKTLQDTWKLKNNGFTAVDTPTIKGYTPNLKTVAAEADSSISHTDSDQTIEVVYTPDDQKATVAFYVDQQNVYSLPLLGKTDQKIDLTVAQTMLNNFEQAGYTVLDGDLNADYTYDDEDDQDQTITVKLQQPTTSKTVHLTVNYSGAGDAIPAAAERDIVFIGTISYDPATSTTKTDWVPQTTDAAVIATPVVDGLIASQAQITASPDQENQTATVSYAKIGVLQAVDEAGNVLATINYQNDPNDATKVGQTALPSVSGYVPKDGQQFITPTDAIRDIQVVYLPIKAQFTQTITFTGAGAKTPTPQTQTIALTDSQTSGTFTFVVPKLTGYDVQITGAAQTVDQSNNILVIGATVAADSSNPASITVTYTPRQQTGEVLFVDDTDQEKQLATAELIGITDQSIDFSQAADQLAAYLKAGYALAATGNDCLDENGSFKAAVYGENNNFTVHLIHQTAVINSAADAQKLVLPSGVSLSAMDQQELLSENSYLDTTTASRTVNYAFSSNDATSQVPTATDQTQTVTFNRTNSYTVDLATGAVTKNNGDWQIAATPASDGSARLDAITPLTFAGWYLAISAVTDSLDATATADDILKAHAVKPGQTQTLTLTYQKLAAATISILDEGINSVQSDKASLLNTYTVKGQQGAAIDCDQVTEIVSVTTKDPDGKENTVTAESAANANAQLNAYLKAGYQLDQSLATIQNDNGTTTYTFKNGAVVTEKDGVYSFANQYDTDDTTIQNYQVYLVHGTTTATKNKTITRTINLHNVDQTTTITEQSCALTETIITDNVTGDTISDTWNSGDWEAFEIPAVDGYVASENDLAQTTVYNTTSDQVVNVIYVPNSATATIKIIDDDAGNAELNEYQVSGTTAGQVNFNQAITQLKKYLTGNYTFNTANKNNSAKFTIAYRNGKLDSLSAADIYGATAQEYEIHLQHQKSTSKEYADMTRTINLELPSGTKIVTQTVQISRTATTDLVTGSRSYGDWTTTSAWPECAVPAVPGYQASRDVIVSETVTNTTPDKSINVVYTPIVQHANITIIDDTQNTTLAQADLTGTYGQAVDFDKPAISLDNVSPNGKLQEFLKNGYVLASQDNVASDNQHFATAVYGLQPLNIIVHLKEGTQATEETKTLTRTINYIVNGNVFKTVSQSAVLERTKTVNLVTGVTTYSEWTTGQWDKAVSPTHETDPSDIPANYYPDKSSVAEQTVLHATGNQIVLVYYSRPSDYRSATINIIDEDDGNVTLWTQETAGKTGYSVDFTSANAALSDYLNQGFVADSNRSLEHQAVNDNLTTFAQRTFADDSTQNVFTVYLKHGTKNLGDEKREVTRTINYVFPDGTTRTYVQAVDFKRTVTEDLVDERNIYGDWAFDSAQTTLNATTDGKTTASELSDVNKAAAFGKLDTAQVAKDANQDITGYVPSQAVVDELTGITEQTASQVVNITFSPKVESAVIGMIDTTVAADPKTDTNDFDFQSIYTNTASGYFGKSINVDLVNQYLNQFLNQNGYCLGVDTQTGTAKLISDATTDNADLSQTETLTYTYTAGNTTAGQITETITTEPATVDSDGNTIIVKHYHFVMDSAASDVTATTTTTAAGNSSTVYQLDAKPFLDSAQTLVVPMLHYRTTANYSTSNPPAGTYKDVVRTIIYHLPGGKTETKNQIVRFTRSITTDHVTGMQTASSWSTGNDNYAWIETQLPDKTTTQSEVTRSSIWSSQSTPIVKGYTPTQKVVDEKQQVTAATPDSVIEISYQADKQAATIQIIDSTTGDVLSNYNVHGVTNEAINFDDANAQLNYYLTHGYLLANDTADHHNNDVQISDGQTSFKAVNYDNEDAQDQAFKVYLIHDEAKTDQAVDPNLTSITDTSGKQIDYVDNVKSNPKVTNPASYVQTVTSKRTAKFVFDGDSTTKPNISDCVQTVTWTRTVSYTIDLVTGKETPTYGEWKFVASTPNGKQVQTAINGGQAETTATTVTADEQEAGYVAAVSGSFAGWYQVNSDSATGKQTLPALANGQGLNQTVILEYKEYAKARIQIIDANPTENQGTLYDEPKADGQYKQGTSIDFANANSTLAELLSHGYVFDHASTNGNGTAVGTADGFTADTYDAKDNEDQNFIIYLRHDTAHATTQLTNDSRLTAASGHTAYLDSALKNTTLTNVNSYQESATSTRTVTFAFTSNTALPSAIVKVNGQTVTQVVTYTRPISYTVDLVTGTATRDYQTWQRDPKVMGTTSQGTTTTIDQNGQTTLSAVANFNDGIFPTVSGQIDGWYLSKGDASAAQAPSPRTDQGGANVASSITLTFKKLQNAYIKIVDDNETDNQGTLYDESTSDANSKNVAQKQDVAIDFTNAQAKLNDLLKSGYVVDTEKTSALTGNTFTATNFDSDDTGDQIITVYLKHGTAIIGVNTDTNTSQATVGKPINPDSDNAVVWPDAVSYDKLARRATQTIEYLYQGGGQAHENNVQTVVLTRTVTIDKVTGKVIKYSNFTTQKFADVISPTIDYYSYVNFKDRVVAGQTASATFDEKGNEIDSNLDVKYQVYYKTNGTWKKINEPVYDQDGQVSYRTDATGTSYLTKADDASTVTATVPTYQGYTAVFETNQDSKTDQTLTPNKQTSIQDQVIKLQNDKENDRAGQDSTVTYTPDRQLIVYQIYDQTLGKNISVAKEDQLNNDATTGRLAVGVSDASAASQTTADKYQALKDNLVKRGYKLFSADLLPAFFDHDDDNDQTVTITVVHDYAEFKDAQTALNAENNGTVTDTAGQQAVYLWKKNGNSKLSYTDTTTATRTIKFQFSGNAQSKPQVGEVDQTVTYTRPIVYTIDLVDGTITRDHVAWNFYSAKTGPTTITMDGDGKITTEGASDNLGTATMPAVTGSFAGWYLNDSSGVPVLNADDAFLQPDAAKEGQDANQSATVMLTYLHYQKATIQIIDDDQNDKQTLANDHLTTGDGNLYTQVDLEGQQGADIVFTAANALLEKLLAAGYQYEAGMDKFAQAKFDSDDTVDQNFVVKLSHQSVTLDGKNQDQLPTVGNEISPDSLSQATWPKDVSSSNLTLQAERSIIYQYADGSSADNEQVKDVHDQAVLTRTVTIDKVTGKVLKTGEFSTHIFENKQNPVIAGYHTKSTSTVGFTAKAENNLKNETTVYYYANGKYLDQRNGQQTAYTTGKDNAAIFGTISVDPGYTAHIEQKQGTIDVPNSGTELITYTFTPDDPATDTTVTYTANPQTAIVQIIDDDANGKILNADAQNTDGQTLTGTSDAKIDFSSINTEFVALIKHGYLLNKASQANSANVDSEKVEFEAVNYDHNDKATQVFSIHLMHDKADIAEKPNYGHTIKDQAGQSVLYQPVKDNLADKAFSESCTAKRTISYTFIGDANSKPNAAGIVQTINFKRGLTYTVDLVTGKILATASGEWEFESGISGDTKLTDATIPAVSSEFAGWYLVKSDNTEAKKLVPGAAEETGSLQFKHYQKATVQIIDDMTNNTLFTQSFANQKQDDQVDFSNANDKLGNLLTAGYILDSAKLSDGTVDGFTPAAYDSLDNTDQTFTIYLTHAKIEITVDSAKTVGAKINQKGDAVWPIEAGKDYLTKVVSQTINYVTSNGQSLAKSVVQTSTLTRTVTIDCVTGKKITETEFIDPATHENGHTFDKIQTPFVEGYHVHDDSQKAVGLTANAKNPNPAITVTYYANGYVKAVDSTGKPFKDYQPVQYTTVKDISKVENITIPTYAGYTAKINGQTVVQGSTYAIGDPDEDTVIVYTADAQKAQVQICDDDVDPKTPLWTSASDDLNGYTDMLIDFGSSQKQLDYYLSHGYELATNGNNDLNDKQFKSAVYDNVDGVEQTFVVHLVHRLETVGVTDPYQTGKKIYADADVTWPALTLTKDASRTIHYQGIDGQNPVDHVDQVTAAFTRTATIDLATGTVASYSEFTGQKIFEKDVLTPAMPGYHVAENDRLAGGLTATPNEPNPKMAVTYLPNGSLRFTDQSQTLSSAQLQSIQYTTDDNDPSKITVTIPLYSGYTAKIGDQIITSANNQREMTATTGAGSDMEVVYTADVQKAQVQIFDDDAKDSTLPIWQTKLSGATAGKIVFTAGNDQLKYYLSHGYQLAANGNNDLDGKRFKTAYYDNVDGVDQTFVVHLVHGLKTVGVTDSYQAGQKIYADTDITWPALTLTKNASQTIHYQGIDGQNPADHVDQAADVFTRTATIDLVTGTVISYSEFTGQQTFKKDVLTPAMPGYHVAENDWLAGGLTANHNDPNPEMTVTYLPNGFLKALDASGQAMKGFVPVQYTTDQTNPSQVTVIIPTFAGYTATINGAAVDQGIQYQIVNADRDTEVVYTANPQKLTVEFIDQTDHHDLAKVDLTGKTEQAVDFSKAAKKLSAYLTKYVLSDNNPGLDQGKFKAVAYDAVDTQDQTIKVYLEHGHEQVNETKDITENITYVYQNADQQIAFGNAKKTEQAVRTGIRDLATDQIVWSDKIEPIIFNSVDSPLLIGYQAQLKQVPAISVTVTNDNWATDLDQNIKVVYEPIAQTAIVSFVDQDDLKQTFPTITINGLSDQLINFKAAQAQLQNYLASGYVLASDADLADAKYDRTDDPQFFTIYLKHGQQPDQRTKQVTETIKYVYADQTQAALPVVETITATQSGIKDLVTQQTDWNSKITFSADFTAVTSPLIEGYTPDQAVIEPSHPDDPDWNQLDIVKIVTYAADPQKLTFTIFDRAANTILSVPNDLLTSIGISDHVLATGTSDAKLDQAAAARYQQLIKTVTEYFAAQAYGDVQSEQLPAVFDHDDTTDQNVVISLAHETGTVSHMVDQQKPTDDQGHQLPDSLDPLLYKEESFWDYPTSTRKISYNFQTNDANDVPQVQQAVQTVTYRRTISYTVDLVTGQIVGEPIYGEPAYYTSSTTAVFAKQDHGSNVVQTSGANDSLGTNQIPGVTGEFNGWYEELADNNGTETVLFDGSRWYVEVAGQKQFVPADQLGKIVFKRYQKARTEIIDDDDNGKQLFIEDLIGKQQAAVDFQTAAAKLDELLSDGYQLANQAAAVPVSSKLLQRFGLMLFASLRVKTSSMGQKAFGSAAYDTDDTNVQVFTVHVMHQKETRQEAKTITRTINYHQPDGTVITVTQPATITRTVLFDKVTKQATPTTDWTMTAHAEQETPQINGYTPDKINVDEDIVDGTSQNSSVDVVYYRDQQKAIIDFVDDDRGQTLSTVTVDGKLNDSIDFSLANQALESYRNHGYQLAFSGNDDLNDAQTAFKAAKYHAVNGVQNYVVHLTHVWQDATEDKTVIRTINYHLPDGTLKTITQPATINRSVKIDKAVGTKICGKWSQASWPAIQVPSLAGYSPSQAAIVAETVDGTTADKTMDVFYQGHEQAASVRIIDLTTGKPLTEEKLHGLSGEPLDFAKINAELTAYLSAGYALASNNQAIDDLAMKAADFDSDDQSDQVFVVYLTHRINEVPETQTVTRVIKYRQPDGSVKTVQETQLSKRLLRIDAVTGQKVASGDWSPISWPEIVPPIFKGYTATVSQNIPQNDGTVLVEVSYQAELKDDHNHEQDDHDQDADQQNSQAVDQIDQPDAHIADSAAVSSSWSRTGKLAAKSANPATPQTDHSNNQRLVQTGNQATGKQTVLGGLLLGLAGMLSGLGLKRKKRGDK</sequence>
<feature type="domain" description="Mub B2-like" evidence="6">
    <location>
        <begin position="1862"/>
        <end position="1986"/>
    </location>
</feature>
<dbReference type="Pfam" id="PF17965">
    <property type="entry name" value="MucBP_2"/>
    <property type="match status" value="15"/>
</dbReference>
<comment type="caution">
    <text evidence="7">The sequence shown here is derived from an EMBL/GenBank/DDBJ whole genome shotgun (WGS) entry which is preliminary data.</text>
</comment>
<feature type="domain" description="Mub B2-like" evidence="6">
    <location>
        <begin position="1664"/>
        <end position="1763"/>
    </location>
</feature>
<dbReference type="Gene3D" id="3.10.20.470">
    <property type="match status" value="18"/>
</dbReference>
<feature type="domain" description="Mucin binding" evidence="5">
    <location>
        <begin position="921"/>
        <end position="998"/>
    </location>
</feature>
<dbReference type="Pfam" id="PF17966">
    <property type="entry name" value="Muc_B2"/>
    <property type="match status" value="18"/>
</dbReference>
<feature type="domain" description="Mucin binding" evidence="5">
    <location>
        <begin position="423"/>
        <end position="502"/>
    </location>
</feature>
<proteinExistence type="predicted"/>
<feature type="domain" description="Mucin binding" evidence="5">
    <location>
        <begin position="1770"/>
        <end position="1855"/>
    </location>
</feature>
<dbReference type="NCBIfam" id="TIGR01168">
    <property type="entry name" value="YSIRK_signal"/>
    <property type="match status" value="1"/>
</dbReference>
<feature type="domain" description="Mub B2-like" evidence="6">
    <location>
        <begin position="4687"/>
        <end position="4784"/>
    </location>
</feature>
<dbReference type="InterPro" id="IPR041495">
    <property type="entry name" value="Mub_B2"/>
</dbReference>
<feature type="transmembrane region" description="Helical" evidence="3">
    <location>
        <begin position="6137"/>
        <end position="6155"/>
    </location>
</feature>
<feature type="domain" description="Mucin binding" evidence="5">
    <location>
        <begin position="4283"/>
        <end position="4369"/>
    </location>
</feature>
<accession>A0AAJ1M7E2</accession>
<feature type="domain" description="YSIRK Gram-positive signal peptide" evidence="4">
    <location>
        <begin position="17"/>
        <end position="39"/>
    </location>
</feature>
<feature type="region of interest" description="Disordered" evidence="2">
    <location>
        <begin position="6059"/>
        <end position="6079"/>
    </location>
</feature>
<feature type="domain" description="Mub B2-like" evidence="6">
    <location>
        <begin position="2178"/>
        <end position="2290"/>
    </location>
</feature>
<evidence type="ECO:0000259" key="6">
    <source>
        <dbReference type="Pfam" id="PF17966"/>
    </source>
</evidence>
<feature type="domain" description="Mub B2-like" evidence="6">
    <location>
        <begin position="1482"/>
        <end position="1572"/>
    </location>
</feature>
<evidence type="ECO:0000259" key="5">
    <source>
        <dbReference type="Pfam" id="PF17965"/>
    </source>
</evidence>
<feature type="region of interest" description="Disordered" evidence="2">
    <location>
        <begin position="3546"/>
        <end position="3569"/>
    </location>
</feature>
<feature type="domain" description="Mub B2-like" evidence="6">
    <location>
        <begin position="5790"/>
        <end position="5879"/>
    </location>
</feature>
<dbReference type="Pfam" id="PF04650">
    <property type="entry name" value="YSIRK_signal"/>
    <property type="match status" value="1"/>
</dbReference>
<evidence type="ECO:0000313" key="7">
    <source>
        <dbReference type="EMBL" id="MDC2828072.1"/>
    </source>
</evidence>
<feature type="domain" description="Mub B2-like" evidence="6">
    <location>
        <begin position="676"/>
        <end position="765"/>
    </location>
</feature>
<feature type="domain" description="Mucin binding" evidence="5">
    <location>
        <begin position="1575"/>
        <end position="1648"/>
    </location>
</feature>
<feature type="domain" description="Mucin binding" evidence="5">
    <location>
        <begin position="5045"/>
        <end position="5119"/>
    </location>
</feature>
<feature type="compositionally biased region" description="Polar residues" evidence="2">
    <location>
        <begin position="6111"/>
        <end position="6123"/>
    </location>
</feature>
<dbReference type="InterPro" id="IPR005877">
    <property type="entry name" value="YSIRK_signal_dom"/>
</dbReference>
<keyword evidence="1" id="KW-0732">Signal</keyword>